<dbReference type="Pfam" id="PF00533">
    <property type="entry name" value="BRCT"/>
    <property type="match status" value="1"/>
</dbReference>
<dbReference type="InParanoid" id="T1HI84"/>
<dbReference type="InterPro" id="IPR004274">
    <property type="entry name" value="FCP1_dom"/>
</dbReference>
<dbReference type="CDD" id="cd07521">
    <property type="entry name" value="HAD_FCP1-like"/>
    <property type="match status" value="1"/>
</dbReference>
<evidence type="ECO:0000256" key="4">
    <source>
        <dbReference type="ARBA" id="ARBA00047761"/>
    </source>
</evidence>
<proteinExistence type="predicted"/>
<reference evidence="8" key="1">
    <citation type="submission" date="2015-05" db="UniProtKB">
        <authorList>
            <consortium name="EnsemblMetazoa"/>
        </authorList>
    </citation>
    <scope>IDENTIFICATION</scope>
</reference>
<dbReference type="HOGENOM" id="CLU_007683_1_0_1"/>
<dbReference type="PROSITE" id="PS50172">
    <property type="entry name" value="BRCT"/>
    <property type="match status" value="1"/>
</dbReference>
<dbReference type="Proteomes" id="UP000015103">
    <property type="component" value="Unassembled WGS sequence"/>
</dbReference>
<dbReference type="Gene3D" id="3.40.50.10190">
    <property type="entry name" value="BRCT domain"/>
    <property type="match status" value="1"/>
</dbReference>
<dbReference type="InterPro" id="IPR011947">
    <property type="entry name" value="FCP1_euk"/>
</dbReference>
<evidence type="ECO:0000313" key="9">
    <source>
        <dbReference type="Proteomes" id="UP000015103"/>
    </source>
</evidence>
<keyword evidence="2 6" id="KW-0378">Hydrolase</keyword>
<keyword evidence="9" id="KW-1185">Reference proteome</keyword>
<dbReference type="GO" id="GO:0008420">
    <property type="term" value="F:RNA polymerase II CTD heptapeptide repeat phosphatase activity"/>
    <property type="evidence" value="ECO:0007669"/>
    <property type="project" value="UniProtKB-UniRule"/>
</dbReference>
<dbReference type="NCBIfam" id="TIGR02250">
    <property type="entry name" value="FCP1_euk"/>
    <property type="match status" value="1"/>
</dbReference>
<dbReference type="InterPro" id="IPR036412">
    <property type="entry name" value="HAD-like_sf"/>
</dbReference>
<evidence type="ECO:0000256" key="7">
    <source>
        <dbReference type="SAM" id="MobiDB-lite"/>
    </source>
</evidence>
<evidence type="ECO:0000256" key="1">
    <source>
        <dbReference type="ARBA" id="ARBA00004123"/>
    </source>
</evidence>
<dbReference type="GO" id="GO:0005634">
    <property type="term" value="C:nucleus"/>
    <property type="evidence" value="ECO:0007669"/>
    <property type="project" value="UniProtKB-SubCell"/>
</dbReference>
<dbReference type="VEuPathDB" id="VectorBase:RPRC003757"/>
<dbReference type="SMART" id="SM00292">
    <property type="entry name" value="BRCT"/>
    <property type="match status" value="1"/>
</dbReference>
<keyword evidence="3 6" id="KW-0539">Nucleus</keyword>
<comment type="subcellular location">
    <subcellularLocation>
        <location evidence="1 6">Nucleus</location>
    </subcellularLocation>
</comment>
<dbReference type="EC" id="3.1.3.16" evidence="6"/>
<organism evidence="8 9">
    <name type="scientific">Rhodnius prolixus</name>
    <name type="common">Triatomid bug</name>
    <dbReference type="NCBI Taxonomy" id="13249"/>
    <lineage>
        <taxon>Eukaryota</taxon>
        <taxon>Metazoa</taxon>
        <taxon>Ecdysozoa</taxon>
        <taxon>Arthropoda</taxon>
        <taxon>Hexapoda</taxon>
        <taxon>Insecta</taxon>
        <taxon>Pterygota</taxon>
        <taxon>Neoptera</taxon>
        <taxon>Paraneoptera</taxon>
        <taxon>Hemiptera</taxon>
        <taxon>Heteroptera</taxon>
        <taxon>Panheteroptera</taxon>
        <taxon>Cimicomorpha</taxon>
        <taxon>Reduviidae</taxon>
        <taxon>Triatominae</taxon>
        <taxon>Rhodnius</taxon>
    </lineage>
</organism>
<dbReference type="EMBL" id="ACPB03000895">
    <property type="status" value="NOT_ANNOTATED_CDS"/>
    <property type="molecule type" value="Genomic_DNA"/>
</dbReference>
<dbReference type="InterPro" id="IPR023214">
    <property type="entry name" value="HAD_sf"/>
</dbReference>
<evidence type="ECO:0000256" key="6">
    <source>
        <dbReference type="RuleBase" id="RU366066"/>
    </source>
</evidence>
<protein>
    <recommendedName>
        <fullName evidence="6">RNA polymerase II subunit A C-terminal domain phosphatase</fullName>
        <ecNumber evidence="6">3.1.3.16</ecNumber>
    </recommendedName>
</protein>
<dbReference type="Gene3D" id="2.40.50.100">
    <property type="match status" value="1"/>
</dbReference>
<evidence type="ECO:0000256" key="5">
    <source>
        <dbReference type="ARBA" id="ARBA00048336"/>
    </source>
</evidence>
<dbReference type="CDD" id="cd17729">
    <property type="entry name" value="BRCT_CTDP1"/>
    <property type="match status" value="1"/>
</dbReference>
<dbReference type="SUPFAM" id="SSF51230">
    <property type="entry name" value="Single hybrid motif"/>
    <property type="match status" value="1"/>
</dbReference>
<dbReference type="InterPro" id="IPR011053">
    <property type="entry name" value="Single_hybrid_motif"/>
</dbReference>
<evidence type="ECO:0000256" key="3">
    <source>
        <dbReference type="ARBA" id="ARBA00023242"/>
    </source>
</evidence>
<sequence>MSDTRNIFLTLRKSVKLTKWKVEEGTIIYDGRVLLLYEETDSGKSAKLKSKNVGSVSKLLVKEGDVVNPGDALLEIAAGCSHPTVINDLCAECGADLQREGETQSRATVPMVHSIPQLKVSQEQAQKLGHKDTERLLRDRKLVLLVDLDQTLIHTTHDNIPNNLKDVHHFQLPGSPNPWYHTRLRPGTDRFLLNMSRFYELHICTFGVRPYAHTVAAILDKDRRLFSNRILSRDEFFDPNSKLHNLQALFPCGDELVCIIDDREDVWDNSPNLIQVKPYHFFAVTADINDILSRINRIKDNSYLAPGNFEFTHSIFIFIYREPFSGFFKLEDNRKPLKILDFRYILSNKTFLEQFYGLIETKSTENKKYKNHTNHCGDKRFIVYPFRVKENKLREHPNEKGPHNAETDEENGKGEMKVVEEDSEDNKSEEDSDLIDFEDEDDYLLHLEDILIRLHRRFYSIYDKKEEGIADVKWVIEQERSAVLRGCTLVLSGLVPLYQDGVVSPEPVAPAAKIAAKLGAKLAQDLTSETTHLVAANRCTAKVHQAKKMPHIKVVNPHWLAACAHRWEKVEEALFEVGTGG</sequence>
<dbReference type="eggNOG" id="KOG0323">
    <property type="taxonomic scope" value="Eukaryota"/>
</dbReference>
<dbReference type="PANTHER" id="PTHR23081:SF36">
    <property type="entry name" value="RNA POLYMERASE II SUBUNIT A C-TERMINAL DOMAIN PHOSPHATASE"/>
    <property type="match status" value="1"/>
</dbReference>
<dbReference type="PROSITE" id="PS50969">
    <property type="entry name" value="FCP1"/>
    <property type="match status" value="1"/>
</dbReference>
<dbReference type="SUPFAM" id="SSF52113">
    <property type="entry name" value="BRCT domain"/>
    <property type="match status" value="1"/>
</dbReference>
<feature type="compositionally biased region" description="Acidic residues" evidence="7">
    <location>
        <begin position="421"/>
        <end position="433"/>
    </location>
</feature>
<dbReference type="FunCoup" id="T1HI84">
    <property type="interactions" value="912"/>
</dbReference>
<dbReference type="PANTHER" id="PTHR23081">
    <property type="entry name" value="RNA POLYMERASE II CTD PHOSPHATASE"/>
    <property type="match status" value="1"/>
</dbReference>
<dbReference type="EnsemblMetazoa" id="RPRC003757-RA">
    <property type="protein sequence ID" value="RPRC003757-PA"/>
    <property type="gene ID" value="RPRC003757"/>
</dbReference>
<dbReference type="InterPro" id="IPR036420">
    <property type="entry name" value="BRCT_dom_sf"/>
</dbReference>
<name>T1HI84_RHOPR</name>
<dbReference type="AlphaFoldDB" id="T1HI84"/>
<evidence type="ECO:0000313" key="8">
    <source>
        <dbReference type="EnsemblMetazoa" id="RPRC003757-PA"/>
    </source>
</evidence>
<comment type="catalytic activity">
    <reaction evidence="4 6">
        <text>O-phospho-L-seryl-[protein] + H2O = L-seryl-[protein] + phosphate</text>
        <dbReference type="Rhea" id="RHEA:20629"/>
        <dbReference type="Rhea" id="RHEA-COMP:9863"/>
        <dbReference type="Rhea" id="RHEA-COMP:11604"/>
        <dbReference type="ChEBI" id="CHEBI:15377"/>
        <dbReference type="ChEBI" id="CHEBI:29999"/>
        <dbReference type="ChEBI" id="CHEBI:43474"/>
        <dbReference type="ChEBI" id="CHEBI:83421"/>
        <dbReference type="EC" id="3.1.3.16"/>
    </reaction>
</comment>
<comment type="catalytic activity">
    <reaction evidence="5 6">
        <text>O-phospho-L-threonyl-[protein] + H2O = L-threonyl-[protein] + phosphate</text>
        <dbReference type="Rhea" id="RHEA:47004"/>
        <dbReference type="Rhea" id="RHEA-COMP:11060"/>
        <dbReference type="Rhea" id="RHEA-COMP:11605"/>
        <dbReference type="ChEBI" id="CHEBI:15377"/>
        <dbReference type="ChEBI" id="CHEBI:30013"/>
        <dbReference type="ChEBI" id="CHEBI:43474"/>
        <dbReference type="ChEBI" id="CHEBI:61977"/>
        <dbReference type="EC" id="3.1.3.16"/>
    </reaction>
</comment>
<dbReference type="InterPro" id="IPR001357">
    <property type="entry name" value="BRCT_dom"/>
</dbReference>
<evidence type="ECO:0000256" key="2">
    <source>
        <dbReference type="ARBA" id="ARBA00022801"/>
    </source>
</evidence>
<dbReference type="Pfam" id="PF03031">
    <property type="entry name" value="NIF"/>
    <property type="match status" value="1"/>
</dbReference>
<dbReference type="STRING" id="13249.T1HI84"/>
<dbReference type="InterPro" id="IPR039189">
    <property type="entry name" value="Fcp1"/>
</dbReference>
<feature type="compositionally biased region" description="Basic and acidic residues" evidence="7">
    <location>
        <begin position="393"/>
        <end position="420"/>
    </location>
</feature>
<accession>T1HI84</accession>
<comment type="function">
    <text evidence="6">This promotes the activity of RNA polymerase II.</text>
</comment>
<dbReference type="SUPFAM" id="SSF56784">
    <property type="entry name" value="HAD-like"/>
    <property type="match status" value="1"/>
</dbReference>
<dbReference type="Gene3D" id="3.40.50.1000">
    <property type="entry name" value="HAD superfamily/HAD-like"/>
    <property type="match status" value="1"/>
</dbReference>
<dbReference type="SMART" id="SM00577">
    <property type="entry name" value="CPDc"/>
    <property type="match status" value="1"/>
</dbReference>
<feature type="region of interest" description="Disordered" evidence="7">
    <location>
        <begin position="393"/>
        <end position="433"/>
    </location>
</feature>
<dbReference type="OMA" id="DQTVIHC"/>